<evidence type="ECO:0000313" key="2">
    <source>
        <dbReference type="Proteomes" id="UP001054945"/>
    </source>
</evidence>
<evidence type="ECO:0000313" key="1">
    <source>
        <dbReference type="EMBL" id="GIX98236.1"/>
    </source>
</evidence>
<sequence length="203" mass="23516">MTGQRKVLSSGLVAIDIFGKVPQEENDSNSAMLELDLFGIKDPTDKLSKKGREQSARECFFETLKYTKEGRYEVHLPWWGDCVPLPNSFELAKRRLHSTTTKLLSECLYEDYEKILMQGRDEGIIEEFSTSEIKMFGNSGHRVRSCRVFLNKDFSNPIIDIEEQRRGDNVSNSGDLRYIFKKTFLDQMKDTKHHSNWTTCKNS</sequence>
<organism evidence="1 2">
    <name type="scientific">Caerostris extrusa</name>
    <name type="common">Bark spider</name>
    <name type="synonym">Caerostris bankana</name>
    <dbReference type="NCBI Taxonomy" id="172846"/>
    <lineage>
        <taxon>Eukaryota</taxon>
        <taxon>Metazoa</taxon>
        <taxon>Ecdysozoa</taxon>
        <taxon>Arthropoda</taxon>
        <taxon>Chelicerata</taxon>
        <taxon>Arachnida</taxon>
        <taxon>Araneae</taxon>
        <taxon>Araneomorphae</taxon>
        <taxon>Entelegynae</taxon>
        <taxon>Araneoidea</taxon>
        <taxon>Araneidae</taxon>
        <taxon>Caerostris</taxon>
    </lineage>
</organism>
<proteinExistence type="predicted"/>
<dbReference type="Proteomes" id="UP001054945">
    <property type="component" value="Unassembled WGS sequence"/>
</dbReference>
<comment type="caution">
    <text evidence="1">The sequence shown here is derived from an EMBL/GenBank/DDBJ whole genome shotgun (WGS) entry which is preliminary data.</text>
</comment>
<gene>
    <name evidence="1" type="primary">METTL16</name>
    <name evidence="1" type="ORF">CEXT_623191</name>
</gene>
<protein>
    <submittedName>
        <fullName evidence="1">U6 small nuclear RNA-methyltransferase</fullName>
    </submittedName>
</protein>
<keyword evidence="2" id="KW-1185">Reference proteome</keyword>
<dbReference type="AlphaFoldDB" id="A0AAV4PMC0"/>
<name>A0AAV4PMC0_CAEEX</name>
<reference evidence="1 2" key="1">
    <citation type="submission" date="2021-06" db="EMBL/GenBank/DDBJ databases">
        <title>Caerostris extrusa draft genome.</title>
        <authorList>
            <person name="Kono N."/>
            <person name="Arakawa K."/>
        </authorList>
    </citation>
    <scope>NUCLEOTIDE SEQUENCE [LARGE SCALE GENOMIC DNA]</scope>
</reference>
<dbReference type="EMBL" id="BPLR01004879">
    <property type="protein sequence ID" value="GIX98236.1"/>
    <property type="molecule type" value="Genomic_DNA"/>
</dbReference>
<accession>A0AAV4PMC0</accession>